<organism evidence="1 2">
    <name type="scientific">Racocetra persica</name>
    <dbReference type="NCBI Taxonomy" id="160502"/>
    <lineage>
        <taxon>Eukaryota</taxon>
        <taxon>Fungi</taxon>
        <taxon>Fungi incertae sedis</taxon>
        <taxon>Mucoromycota</taxon>
        <taxon>Glomeromycotina</taxon>
        <taxon>Glomeromycetes</taxon>
        <taxon>Diversisporales</taxon>
        <taxon>Gigasporaceae</taxon>
        <taxon>Racocetra</taxon>
    </lineage>
</organism>
<evidence type="ECO:0000313" key="1">
    <source>
        <dbReference type="EMBL" id="CAG8738072.1"/>
    </source>
</evidence>
<proteinExistence type="predicted"/>
<protein>
    <submittedName>
        <fullName evidence="1">35366_t:CDS:1</fullName>
    </submittedName>
</protein>
<gene>
    <name evidence="1" type="ORF">RPERSI_LOCUS12866</name>
</gene>
<feature type="non-terminal residue" evidence="1">
    <location>
        <position position="137"/>
    </location>
</feature>
<keyword evidence="2" id="KW-1185">Reference proteome</keyword>
<evidence type="ECO:0000313" key="2">
    <source>
        <dbReference type="Proteomes" id="UP000789920"/>
    </source>
</evidence>
<dbReference type="Proteomes" id="UP000789920">
    <property type="component" value="Unassembled WGS sequence"/>
</dbReference>
<accession>A0ACA9Q5W4</accession>
<sequence length="137" mass="15597">MGIQSTQQAKRSYAGLKKVIEVASGLEQGFLYIDRAFCQHKLKINGALGLNIVFADLFILNNKRFEQLLEKISSKALYKLKDKYKNLSDCRSKTTLLDKIETLVAKEDVIPKALLCIKSKRQISTKHGLFLSEYQDK</sequence>
<dbReference type="EMBL" id="CAJVQC010027938">
    <property type="protein sequence ID" value="CAG8738072.1"/>
    <property type="molecule type" value="Genomic_DNA"/>
</dbReference>
<reference evidence="1" key="1">
    <citation type="submission" date="2021-06" db="EMBL/GenBank/DDBJ databases">
        <authorList>
            <person name="Kallberg Y."/>
            <person name="Tangrot J."/>
            <person name="Rosling A."/>
        </authorList>
    </citation>
    <scope>NUCLEOTIDE SEQUENCE</scope>
    <source>
        <strain evidence="1">MA461A</strain>
    </source>
</reference>
<name>A0ACA9Q5W4_9GLOM</name>
<comment type="caution">
    <text evidence="1">The sequence shown here is derived from an EMBL/GenBank/DDBJ whole genome shotgun (WGS) entry which is preliminary data.</text>
</comment>